<feature type="domain" description="Radical SAM core" evidence="7">
    <location>
        <begin position="22"/>
        <end position="248"/>
    </location>
</feature>
<dbReference type="KEGG" id="clw:CLAC_08880"/>
<sequence length="255" mass="27653">MPEPGTSPIAIAGLTPFSMVDWPGHLVATVFTQGCSWNCPYCQNPQLRDITSARAGLIAWEEVMGLARRRVGLLDGFVFSGGEPTRHRRLADAMQEIREMGYAVGLHTNGMYPSALREILDAGVVDWVGLDIKAADCAYGEAIGAVSDVAGAAAAKHAWESLELLQAWVDDSPDGRDFEVRTTVFDCSEQLRTLGDLAKQLSRAGVRTWAVQRSRDQGTAPEFVAAADVVKPERQREITAAIEVARGEFPGVLVR</sequence>
<dbReference type="STRING" id="1408189.CLAC_08880"/>
<dbReference type="PANTHER" id="PTHR30352:SF13">
    <property type="entry name" value="GLYCYL-RADICAL ENZYME ACTIVATING ENZYME YJJW-RELATED"/>
    <property type="match status" value="1"/>
</dbReference>
<dbReference type="SFLD" id="SFLDG01094">
    <property type="entry name" value="Uncharacterised_Radical_SAM_Su"/>
    <property type="match status" value="1"/>
</dbReference>
<evidence type="ECO:0000313" key="9">
    <source>
        <dbReference type="Proteomes" id="UP000058446"/>
    </source>
</evidence>
<dbReference type="PATRIC" id="fig|1408189.4.peg.1777"/>
<dbReference type="InterPro" id="IPR034457">
    <property type="entry name" value="Organic_radical-activating"/>
</dbReference>
<dbReference type="InterPro" id="IPR013785">
    <property type="entry name" value="Aldolase_TIM"/>
</dbReference>
<keyword evidence="5" id="KW-0408">Iron</keyword>
<proteinExistence type="predicted"/>
<keyword evidence="9" id="KW-1185">Reference proteome</keyword>
<dbReference type="GO" id="GO:0003824">
    <property type="term" value="F:catalytic activity"/>
    <property type="evidence" value="ECO:0007669"/>
    <property type="project" value="InterPro"/>
</dbReference>
<dbReference type="InterPro" id="IPR058240">
    <property type="entry name" value="rSAM_sf"/>
</dbReference>
<dbReference type="AlphaFoldDB" id="A0A0K2H282"/>
<evidence type="ECO:0000313" key="8">
    <source>
        <dbReference type="EMBL" id="ALA67806.1"/>
    </source>
</evidence>
<keyword evidence="3" id="KW-0949">S-adenosyl-L-methionine</keyword>
<name>A0A0K2H282_9CORY</name>
<keyword evidence="4" id="KW-0479">Metal-binding</keyword>
<dbReference type="SUPFAM" id="SSF102114">
    <property type="entry name" value="Radical SAM enzymes"/>
    <property type="match status" value="1"/>
</dbReference>
<evidence type="ECO:0000256" key="3">
    <source>
        <dbReference type="ARBA" id="ARBA00022691"/>
    </source>
</evidence>
<organism evidence="8 9">
    <name type="scientific">Corynebacterium lactis RW2-5</name>
    <dbReference type="NCBI Taxonomy" id="1408189"/>
    <lineage>
        <taxon>Bacteria</taxon>
        <taxon>Bacillati</taxon>
        <taxon>Actinomycetota</taxon>
        <taxon>Actinomycetes</taxon>
        <taxon>Mycobacteriales</taxon>
        <taxon>Corynebacteriaceae</taxon>
        <taxon>Corynebacterium</taxon>
    </lineage>
</organism>
<protein>
    <submittedName>
        <fullName evidence="8">Radical SAM protein</fullName>
    </submittedName>
</protein>
<evidence type="ECO:0000256" key="6">
    <source>
        <dbReference type="ARBA" id="ARBA00023014"/>
    </source>
</evidence>
<evidence type="ECO:0000256" key="4">
    <source>
        <dbReference type="ARBA" id="ARBA00022723"/>
    </source>
</evidence>
<keyword evidence="2" id="KW-0004">4Fe-4S</keyword>
<dbReference type="GO" id="GO:0046872">
    <property type="term" value="F:metal ion binding"/>
    <property type="evidence" value="ECO:0007669"/>
    <property type="project" value="UniProtKB-KW"/>
</dbReference>
<comment type="cofactor">
    <cofactor evidence="1">
        <name>[4Fe-4S] cluster</name>
        <dbReference type="ChEBI" id="CHEBI:49883"/>
    </cofactor>
</comment>
<reference evidence="8 9" key="1">
    <citation type="submission" date="2013-10" db="EMBL/GenBank/DDBJ databases">
        <title>Complete genome sequence of Corynebacterium lactis DSM 45799(T), isolated from raw cow milk.</title>
        <authorList>
            <person name="Ruckert C."/>
            <person name="Albersmeier A."/>
            <person name="Lipski A."/>
            <person name="Kalinowski J."/>
        </authorList>
    </citation>
    <scope>NUCLEOTIDE SEQUENCE [LARGE SCALE GENOMIC DNA]</scope>
    <source>
        <strain evidence="8 9">RW2-5</strain>
    </source>
</reference>
<evidence type="ECO:0000259" key="7">
    <source>
        <dbReference type="PROSITE" id="PS51918"/>
    </source>
</evidence>
<dbReference type="SFLD" id="SFLDS00029">
    <property type="entry name" value="Radical_SAM"/>
    <property type="match status" value="1"/>
</dbReference>
<gene>
    <name evidence="8" type="ORF">CLAC_08880</name>
</gene>
<evidence type="ECO:0000256" key="1">
    <source>
        <dbReference type="ARBA" id="ARBA00001966"/>
    </source>
</evidence>
<keyword evidence="6" id="KW-0411">Iron-sulfur</keyword>
<dbReference type="NCBIfam" id="TIGR02495">
    <property type="entry name" value="NrdG2"/>
    <property type="match status" value="1"/>
</dbReference>
<accession>A0A0K2H282</accession>
<dbReference type="PANTHER" id="PTHR30352">
    <property type="entry name" value="PYRUVATE FORMATE-LYASE-ACTIVATING ENZYME"/>
    <property type="match status" value="1"/>
</dbReference>
<dbReference type="PROSITE" id="PS51918">
    <property type="entry name" value="RADICAL_SAM"/>
    <property type="match status" value="1"/>
</dbReference>
<dbReference type="CDD" id="cd01335">
    <property type="entry name" value="Radical_SAM"/>
    <property type="match status" value="1"/>
</dbReference>
<dbReference type="InterPro" id="IPR007197">
    <property type="entry name" value="rSAM"/>
</dbReference>
<dbReference type="RefSeq" id="WP_053412581.1">
    <property type="nucleotide sequence ID" value="NZ_CP006841.1"/>
</dbReference>
<dbReference type="GO" id="GO:0051539">
    <property type="term" value="F:4 iron, 4 sulfur cluster binding"/>
    <property type="evidence" value="ECO:0007669"/>
    <property type="project" value="UniProtKB-KW"/>
</dbReference>
<evidence type="ECO:0000256" key="2">
    <source>
        <dbReference type="ARBA" id="ARBA00022485"/>
    </source>
</evidence>
<evidence type="ECO:0000256" key="5">
    <source>
        <dbReference type="ARBA" id="ARBA00023004"/>
    </source>
</evidence>
<dbReference type="Pfam" id="PF04055">
    <property type="entry name" value="Radical_SAM"/>
    <property type="match status" value="1"/>
</dbReference>
<dbReference type="Proteomes" id="UP000058446">
    <property type="component" value="Chromosome"/>
</dbReference>
<dbReference type="Gene3D" id="3.20.20.70">
    <property type="entry name" value="Aldolase class I"/>
    <property type="match status" value="1"/>
</dbReference>
<dbReference type="InterPro" id="IPR012840">
    <property type="entry name" value="NrdG2"/>
</dbReference>
<dbReference type="EMBL" id="CP006841">
    <property type="protein sequence ID" value="ALA67806.1"/>
    <property type="molecule type" value="Genomic_DNA"/>
</dbReference>